<dbReference type="Gramene" id="Jr02_02640_p1">
    <property type="protein sequence ID" value="cds.Jr02_02640_p1"/>
    <property type="gene ID" value="Jr02_02640"/>
</dbReference>
<dbReference type="Gene3D" id="3.10.20.90">
    <property type="entry name" value="Phosphatidylinositol 3-kinase Catalytic Subunit, Chain A, domain 1"/>
    <property type="match status" value="1"/>
</dbReference>
<evidence type="ECO:0000313" key="4">
    <source>
        <dbReference type="RefSeq" id="XP_018813869.1"/>
    </source>
</evidence>
<dbReference type="RefSeq" id="XP_018813870.1">
    <property type="nucleotide sequence ID" value="XM_018958325.2"/>
</dbReference>
<evidence type="ECO:0000256" key="1">
    <source>
        <dbReference type="ARBA" id="ARBA00011726"/>
    </source>
</evidence>
<evidence type="ECO:0000313" key="3">
    <source>
        <dbReference type="Proteomes" id="UP000235220"/>
    </source>
</evidence>
<dbReference type="PROSITE" id="PS51745">
    <property type="entry name" value="PB1"/>
    <property type="match status" value="1"/>
</dbReference>
<dbReference type="GeneID" id="108985869"/>
<dbReference type="STRING" id="51240.A0A2I4E392"/>
<sequence length="155" mass="17534">METEAFKIKFGDTLKRMKVDYNYYGFSELTMTDLRKNIHRMFDIPADADFILTYFDEDGDVVTLTDEDDLSNVVTQCMKVVKINVQLSNNKLGAESYAQSGGSSISTQRLTSLQTRHPYPKIETGVVAKVSKSVLQQLREALDLLHEALSKISEE</sequence>
<dbReference type="Proteomes" id="UP000235220">
    <property type="component" value="Chromosome 2"/>
</dbReference>
<gene>
    <name evidence="4 5" type="primary">LOC108985869</name>
</gene>
<proteinExistence type="predicted"/>
<protein>
    <submittedName>
        <fullName evidence="4 5">Protein NBR1 homolog</fullName>
    </submittedName>
</protein>
<feature type="domain" description="PB1" evidence="2">
    <location>
        <begin position="3"/>
        <end position="88"/>
    </location>
</feature>
<dbReference type="KEGG" id="jre:108985869"/>
<evidence type="ECO:0000313" key="5">
    <source>
        <dbReference type="RefSeq" id="XP_018813870.1"/>
    </source>
</evidence>
<dbReference type="AlphaFoldDB" id="A0A2I4E392"/>
<dbReference type="InterPro" id="IPR053793">
    <property type="entry name" value="PB1-like"/>
</dbReference>
<dbReference type="PANTHER" id="PTHR20930">
    <property type="entry name" value="OVARIAN CARCINOMA ANTIGEN CA125-RELATED"/>
    <property type="match status" value="1"/>
</dbReference>
<reference evidence="4 5" key="1">
    <citation type="submission" date="2025-04" db="UniProtKB">
        <authorList>
            <consortium name="RefSeq"/>
        </authorList>
    </citation>
    <scope>IDENTIFICATION</scope>
    <source>
        <tissue evidence="4 5">Leaves</tissue>
    </source>
</reference>
<dbReference type="PANTHER" id="PTHR20930:SF0">
    <property type="entry name" value="PROTEIN ILRUN"/>
    <property type="match status" value="1"/>
</dbReference>
<dbReference type="SMART" id="SM00666">
    <property type="entry name" value="PB1"/>
    <property type="match status" value="1"/>
</dbReference>
<name>A0A2I4E392_JUGRE</name>
<evidence type="ECO:0000259" key="2">
    <source>
        <dbReference type="PROSITE" id="PS51745"/>
    </source>
</evidence>
<dbReference type="Pfam" id="PF00564">
    <property type="entry name" value="PB1"/>
    <property type="match status" value="1"/>
</dbReference>
<organism evidence="3 4">
    <name type="scientific">Juglans regia</name>
    <name type="common">English walnut</name>
    <dbReference type="NCBI Taxonomy" id="51240"/>
    <lineage>
        <taxon>Eukaryota</taxon>
        <taxon>Viridiplantae</taxon>
        <taxon>Streptophyta</taxon>
        <taxon>Embryophyta</taxon>
        <taxon>Tracheophyta</taxon>
        <taxon>Spermatophyta</taxon>
        <taxon>Magnoliopsida</taxon>
        <taxon>eudicotyledons</taxon>
        <taxon>Gunneridae</taxon>
        <taxon>Pentapetalae</taxon>
        <taxon>rosids</taxon>
        <taxon>fabids</taxon>
        <taxon>Fagales</taxon>
        <taxon>Juglandaceae</taxon>
        <taxon>Juglans</taxon>
    </lineage>
</organism>
<dbReference type="InterPro" id="IPR000270">
    <property type="entry name" value="PB1_dom"/>
</dbReference>
<keyword evidence="3" id="KW-1185">Reference proteome</keyword>
<dbReference type="RefSeq" id="XP_018813869.1">
    <property type="nucleotide sequence ID" value="XM_018958324.2"/>
</dbReference>
<comment type="subunit">
    <text evidence="1">Homodimers and heterodimers.</text>
</comment>
<accession>A0A2I4E392</accession>
<dbReference type="OrthoDB" id="661148at2759"/>
<dbReference type="SUPFAM" id="SSF54277">
    <property type="entry name" value="CAD &amp; PB1 domains"/>
    <property type="match status" value="1"/>
</dbReference>